<dbReference type="PANTHER" id="PTHR11257">
    <property type="entry name" value="CHEMOSENSORY PROTEIN-RELATED"/>
    <property type="match status" value="1"/>
</dbReference>
<gene>
    <name evidence="2" type="ORF">PSYICH_LOCUS12984</name>
</gene>
<dbReference type="InterPro" id="IPR005055">
    <property type="entry name" value="A10/PebIII"/>
</dbReference>
<dbReference type="Proteomes" id="UP001153636">
    <property type="component" value="Chromosome 6"/>
</dbReference>
<organism evidence="2 3">
    <name type="scientific">Psylliodes chrysocephalus</name>
    <dbReference type="NCBI Taxonomy" id="3402493"/>
    <lineage>
        <taxon>Eukaryota</taxon>
        <taxon>Metazoa</taxon>
        <taxon>Ecdysozoa</taxon>
        <taxon>Arthropoda</taxon>
        <taxon>Hexapoda</taxon>
        <taxon>Insecta</taxon>
        <taxon>Pterygota</taxon>
        <taxon>Neoptera</taxon>
        <taxon>Endopterygota</taxon>
        <taxon>Coleoptera</taxon>
        <taxon>Polyphaga</taxon>
        <taxon>Cucujiformia</taxon>
        <taxon>Chrysomeloidea</taxon>
        <taxon>Chrysomelidae</taxon>
        <taxon>Galerucinae</taxon>
        <taxon>Alticini</taxon>
        <taxon>Psylliodes</taxon>
    </lineage>
</organism>
<keyword evidence="3" id="KW-1185">Reference proteome</keyword>
<feature type="signal peptide" evidence="1">
    <location>
        <begin position="1"/>
        <end position="16"/>
    </location>
</feature>
<evidence type="ECO:0000313" key="3">
    <source>
        <dbReference type="Proteomes" id="UP001153636"/>
    </source>
</evidence>
<protein>
    <submittedName>
        <fullName evidence="2">Uncharacterized protein</fullName>
    </submittedName>
</protein>
<dbReference type="Pfam" id="PF03392">
    <property type="entry name" value="OS-D"/>
    <property type="match status" value="1"/>
</dbReference>
<name>A0A9P0GGJ4_9CUCU</name>
<dbReference type="Gene3D" id="1.10.2080.10">
    <property type="entry name" value="Insect odorant-binding protein A10/Ejaculatory bulb-specific protein 3"/>
    <property type="match status" value="1"/>
</dbReference>
<dbReference type="PANTHER" id="PTHR11257:SF12">
    <property type="entry name" value="EJACULATORY BULB-SPECIFIC PROTEIN 3-RELATED"/>
    <property type="match status" value="1"/>
</dbReference>
<accession>A0A9P0GGJ4</accession>
<dbReference type="AlphaFoldDB" id="A0A9P0GGJ4"/>
<dbReference type="SUPFAM" id="SSF100910">
    <property type="entry name" value="Chemosensory protein Csp2"/>
    <property type="match status" value="1"/>
</dbReference>
<evidence type="ECO:0000313" key="2">
    <source>
        <dbReference type="EMBL" id="CAH1112819.1"/>
    </source>
</evidence>
<dbReference type="InterPro" id="IPR036682">
    <property type="entry name" value="OS_D_A10/PebIII_sf"/>
</dbReference>
<feature type="chain" id="PRO_5040210252" evidence="1">
    <location>
        <begin position="17"/>
        <end position="126"/>
    </location>
</feature>
<keyword evidence="1" id="KW-0732">Signal</keyword>
<reference evidence="2" key="1">
    <citation type="submission" date="2022-01" db="EMBL/GenBank/DDBJ databases">
        <authorList>
            <person name="King R."/>
        </authorList>
    </citation>
    <scope>NUCLEOTIDE SEQUENCE</scope>
</reference>
<dbReference type="EMBL" id="OV651818">
    <property type="protein sequence ID" value="CAH1112819.1"/>
    <property type="molecule type" value="Genomic_DNA"/>
</dbReference>
<proteinExistence type="predicted"/>
<evidence type="ECO:0000256" key="1">
    <source>
        <dbReference type="SAM" id="SignalP"/>
    </source>
</evidence>
<dbReference type="OrthoDB" id="6344725at2759"/>
<sequence>MRVLLLVALIISVGIAVCDKYTTKFDNVDLDEILKSERLLKNYVDCVMDRGKCTPDGIELKKNLPDGLQTDCSKCSEKQKDGAIKVIKYLVKNRRPIFDELSDKFDKDRTYLNRHKEEFEKEGIKV</sequence>